<dbReference type="EC" id="7.-.-.-" evidence="6"/>
<keyword evidence="6 7" id="KW-0472">Membrane</keyword>
<accession>A0AA42BM11</accession>
<reference evidence="9" key="1">
    <citation type="submission" date="2022-07" db="EMBL/GenBank/DDBJ databases">
        <title>Characterization of the Novel Bacterium Alteromonas immobilis LMIT006 and Alteromonas gregis LMIT007.</title>
        <authorList>
            <person name="Lin X."/>
        </authorList>
    </citation>
    <scope>NUCLEOTIDE SEQUENCE</scope>
    <source>
        <strain evidence="9">LMIT007</strain>
    </source>
</reference>
<dbReference type="InterPro" id="IPR010209">
    <property type="entry name" value="Ion_transpt_RnfG/RsxG"/>
</dbReference>
<evidence type="ECO:0000313" key="10">
    <source>
        <dbReference type="Proteomes" id="UP001165413"/>
    </source>
</evidence>
<gene>
    <name evidence="9" type="primary">rsxG</name>
    <name evidence="6" type="synonym">rnfG</name>
    <name evidence="9" type="ORF">NLF92_10925</name>
</gene>
<keyword evidence="10" id="KW-1185">Reference proteome</keyword>
<dbReference type="AlphaFoldDB" id="A0AA42BM11"/>
<dbReference type="Pfam" id="PF04205">
    <property type="entry name" value="FMN_bind"/>
    <property type="match status" value="1"/>
</dbReference>
<organism evidence="9 10">
    <name type="scientific">Opacimonas viscosa</name>
    <dbReference type="NCBI Taxonomy" id="2961944"/>
    <lineage>
        <taxon>Bacteria</taxon>
        <taxon>Pseudomonadati</taxon>
        <taxon>Pseudomonadota</taxon>
        <taxon>Gammaproteobacteria</taxon>
        <taxon>Alteromonadales</taxon>
        <taxon>Alteromonadaceae</taxon>
        <taxon>Opacimonas</taxon>
    </lineage>
</organism>
<evidence type="ECO:0000313" key="9">
    <source>
        <dbReference type="EMBL" id="MCP3429458.1"/>
    </source>
</evidence>
<dbReference type="PIRSF" id="PIRSF006091">
    <property type="entry name" value="E_trnsport_RnfG"/>
    <property type="match status" value="1"/>
</dbReference>
<evidence type="ECO:0000256" key="4">
    <source>
        <dbReference type="ARBA" id="ARBA00022643"/>
    </source>
</evidence>
<comment type="caution">
    <text evidence="9">The sequence shown here is derived from an EMBL/GenBank/DDBJ whole genome shotgun (WGS) entry which is preliminary data.</text>
</comment>
<evidence type="ECO:0000256" key="2">
    <source>
        <dbReference type="ARBA" id="ARBA00022553"/>
    </source>
</evidence>
<comment type="function">
    <text evidence="6">Part of a membrane-bound complex that couples electron transfer with translocation of ions across the membrane.</text>
</comment>
<keyword evidence="6 7" id="KW-1133">Transmembrane helix</keyword>
<dbReference type="InterPro" id="IPR007329">
    <property type="entry name" value="FMN-bd"/>
</dbReference>
<name>A0AA42BM11_9ALTE</name>
<dbReference type="GO" id="GO:0005886">
    <property type="term" value="C:plasma membrane"/>
    <property type="evidence" value="ECO:0007669"/>
    <property type="project" value="UniProtKB-SubCell"/>
</dbReference>
<keyword evidence="2 6" id="KW-0597">Phosphoprotein</keyword>
<dbReference type="PANTHER" id="PTHR36118">
    <property type="entry name" value="ION-TRANSLOCATING OXIDOREDUCTASE COMPLEX SUBUNIT G"/>
    <property type="match status" value="1"/>
</dbReference>
<evidence type="ECO:0000256" key="1">
    <source>
        <dbReference type="ARBA" id="ARBA00022448"/>
    </source>
</evidence>
<keyword evidence="6 7" id="KW-0812">Transmembrane</keyword>
<dbReference type="RefSeq" id="WP_254101812.1">
    <property type="nucleotide sequence ID" value="NZ_JANATA010000022.1"/>
</dbReference>
<dbReference type="NCBIfam" id="NF002519">
    <property type="entry name" value="PRK01908.1"/>
    <property type="match status" value="1"/>
</dbReference>
<dbReference type="SMART" id="SM00900">
    <property type="entry name" value="FMN_bind"/>
    <property type="match status" value="1"/>
</dbReference>
<comment type="subunit">
    <text evidence="6">The complex is composed of six subunits: RnfA, RnfB, RnfC, RnfD, RnfE and RnfG.</text>
</comment>
<feature type="modified residue" description="FMN phosphoryl threonine" evidence="6">
    <location>
        <position position="186"/>
    </location>
</feature>
<proteinExistence type="inferred from homology"/>
<sequence length="222" mass="23802">MTEQKGLNPLLNSRRNAGILAIFAVVTTLAIALTFTLTKETIAEQKQAKLLAVIFDVVDQTQIVNDIQHNCIVLPDVAALGNKTDLKAYRGYSDSGALTGIAIQSVAPNGYSGDIRFLVGLASDFSTITGVRVLEHQETPGLGDKIDLRISDWILGFTNTSATAENAKTWTVTKEGGQFDAFTGATITPRALVQAIHQTAMYAQNNADYLLAADNVCAQETI</sequence>
<dbReference type="NCBIfam" id="TIGR01947">
    <property type="entry name" value="rnfG"/>
    <property type="match status" value="1"/>
</dbReference>
<dbReference type="EMBL" id="JANATA010000022">
    <property type="protein sequence ID" value="MCP3429458.1"/>
    <property type="molecule type" value="Genomic_DNA"/>
</dbReference>
<keyword evidence="6" id="KW-1278">Translocase</keyword>
<evidence type="ECO:0000256" key="3">
    <source>
        <dbReference type="ARBA" id="ARBA00022630"/>
    </source>
</evidence>
<dbReference type="GO" id="GO:0022900">
    <property type="term" value="P:electron transport chain"/>
    <property type="evidence" value="ECO:0007669"/>
    <property type="project" value="UniProtKB-UniRule"/>
</dbReference>
<keyword evidence="5 6" id="KW-0249">Electron transport</keyword>
<dbReference type="GO" id="GO:0009055">
    <property type="term" value="F:electron transfer activity"/>
    <property type="evidence" value="ECO:0007669"/>
    <property type="project" value="InterPro"/>
</dbReference>
<keyword evidence="6" id="KW-0997">Cell inner membrane</keyword>
<keyword evidence="6" id="KW-1003">Cell membrane</keyword>
<dbReference type="HAMAP" id="MF_00479">
    <property type="entry name" value="RsxG_RnfG"/>
    <property type="match status" value="1"/>
</dbReference>
<keyword evidence="1 6" id="KW-0813">Transport</keyword>
<evidence type="ECO:0000256" key="5">
    <source>
        <dbReference type="ARBA" id="ARBA00022982"/>
    </source>
</evidence>
<evidence type="ECO:0000256" key="6">
    <source>
        <dbReference type="HAMAP-Rule" id="MF_00479"/>
    </source>
</evidence>
<keyword evidence="3 6" id="KW-0285">Flavoprotein</keyword>
<dbReference type="PANTHER" id="PTHR36118:SF1">
    <property type="entry name" value="ION-TRANSLOCATING OXIDOREDUCTASE COMPLEX SUBUNIT G"/>
    <property type="match status" value="1"/>
</dbReference>
<comment type="subcellular location">
    <subcellularLocation>
        <location evidence="6">Cell inner membrane</location>
        <topology evidence="6">Single-pass membrane protein</topology>
    </subcellularLocation>
</comment>
<protein>
    <recommendedName>
        <fullName evidence="6">Ion-translocating oxidoreductase complex subunit G</fullName>
        <ecNumber evidence="6">7.-.-.-</ecNumber>
    </recommendedName>
    <alternativeName>
        <fullName evidence="6">Rnf electron transport complex subunit G</fullName>
    </alternativeName>
</protein>
<dbReference type="Proteomes" id="UP001165413">
    <property type="component" value="Unassembled WGS sequence"/>
</dbReference>
<keyword evidence="4 6" id="KW-0288">FMN</keyword>
<comment type="cofactor">
    <cofactor evidence="6">
        <name>FMN</name>
        <dbReference type="ChEBI" id="CHEBI:58210"/>
    </cofactor>
</comment>
<feature type="transmembrane region" description="Helical" evidence="7">
    <location>
        <begin position="17"/>
        <end position="37"/>
    </location>
</feature>
<feature type="domain" description="FMN-binding" evidence="8">
    <location>
        <begin position="110"/>
        <end position="203"/>
    </location>
</feature>
<dbReference type="GO" id="GO:0010181">
    <property type="term" value="F:FMN binding"/>
    <property type="evidence" value="ECO:0007669"/>
    <property type="project" value="InterPro"/>
</dbReference>
<comment type="similarity">
    <text evidence="6">Belongs to the RnfG family.</text>
</comment>
<evidence type="ECO:0000256" key="7">
    <source>
        <dbReference type="SAM" id="Phobius"/>
    </source>
</evidence>
<evidence type="ECO:0000259" key="8">
    <source>
        <dbReference type="SMART" id="SM00900"/>
    </source>
</evidence>